<proteinExistence type="predicted"/>
<dbReference type="EMBL" id="BARU01001878">
    <property type="protein sequence ID" value="GAH21719.1"/>
    <property type="molecule type" value="Genomic_DNA"/>
</dbReference>
<comment type="caution">
    <text evidence="1">The sequence shown here is derived from an EMBL/GenBank/DDBJ whole genome shotgun (WGS) entry which is preliminary data.</text>
</comment>
<reference evidence="1" key="1">
    <citation type="journal article" date="2014" name="Front. Microbiol.">
        <title>High frequency of phylogenetically diverse reductive dehalogenase-homologous genes in deep subseafloor sedimentary metagenomes.</title>
        <authorList>
            <person name="Kawai M."/>
            <person name="Futagami T."/>
            <person name="Toyoda A."/>
            <person name="Takaki Y."/>
            <person name="Nishi S."/>
            <person name="Hori S."/>
            <person name="Arai W."/>
            <person name="Tsubouchi T."/>
            <person name="Morono Y."/>
            <person name="Uchiyama I."/>
            <person name="Ito T."/>
            <person name="Fujiyama A."/>
            <person name="Inagaki F."/>
            <person name="Takami H."/>
        </authorList>
    </citation>
    <scope>NUCLEOTIDE SEQUENCE</scope>
    <source>
        <strain evidence="1">Expedition CK06-06</strain>
    </source>
</reference>
<evidence type="ECO:0000313" key="1">
    <source>
        <dbReference type="EMBL" id="GAH21719.1"/>
    </source>
</evidence>
<protein>
    <submittedName>
        <fullName evidence="1">Uncharacterized protein</fullName>
    </submittedName>
</protein>
<gene>
    <name evidence="1" type="ORF">S03H2_04674</name>
</gene>
<feature type="non-terminal residue" evidence="1">
    <location>
        <position position="1"/>
    </location>
</feature>
<accession>X1EX18</accession>
<sequence length="32" mass="3646">NQVLKDDGNSLKAIIDEIKKSGKSRNNNYRIN</sequence>
<name>X1EX18_9ZZZZ</name>
<organism evidence="1">
    <name type="scientific">marine sediment metagenome</name>
    <dbReference type="NCBI Taxonomy" id="412755"/>
    <lineage>
        <taxon>unclassified sequences</taxon>
        <taxon>metagenomes</taxon>
        <taxon>ecological metagenomes</taxon>
    </lineage>
</organism>
<dbReference type="AlphaFoldDB" id="X1EX18"/>